<keyword evidence="3" id="KW-1185">Reference proteome</keyword>
<dbReference type="GO" id="GO:0003677">
    <property type="term" value="F:DNA binding"/>
    <property type="evidence" value="ECO:0007669"/>
    <property type="project" value="InterPro"/>
</dbReference>
<dbReference type="SUPFAM" id="SSF47413">
    <property type="entry name" value="lambda repressor-like DNA-binding domains"/>
    <property type="match status" value="1"/>
</dbReference>
<dbReference type="STRING" id="1121326.CLMAG_05670"/>
<proteinExistence type="predicted"/>
<comment type="caution">
    <text evidence="2">The sequence shown here is derived from an EMBL/GenBank/DDBJ whole genome shotgun (WGS) entry which is preliminary data.</text>
</comment>
<dbReference type="InterPro" id="IPR010982">
    <property type="entry name" value="Lambda_DNA-bd_dom_sf"/>
</dbReference>
<gene>
    <name evidence="2" type="ORF">CLMAG_05670</name>
</gene>
<dbReference type="Gene3D" id="1.10.260.40">
    <property type="entry name" value="lambda repressor-like DNA-binding domains"/>
    <property type="match status" value="1"/>
</dbReference>
<feature type="domain" description="HTH cro/C1-type" evidence="1">
    <location>
        <begin position="6"/>
        <end position="62"/>
    </location>
</feature>
<dbReference type="AlphaFoldDB" id="A0A168E0L3"/>
<dbReference type="InterPro" id="IPR001387">
    <property type="entry name" value="Cro/C1-type_HTH"/>
</dbReference>
<sequence length="63" mass="7292">MNVEKIKQKMKIKGFSLYKLSLESEISYSTLHDLIITKKAKNPRIDTLVKIAESLEEKVENLI</sequence>
<evidence type="ECO:0000313" key="3">
    <source>
        <dbReference type="Proteomes" id="UP000076603"/>
    </source>
</evidence>
<dbReference type="PATRIC" id="fig|1121326.3.peg.522"/>
<name>A0A168E0L3_9CLOT</name>
<protein>
    <recommendedName>
        <fullName evidence="1">HTH cro/C1-type domain-containing protein</fullName>
    </recommendedName>
</protein>
<organism evidence="2 3">
    <name type="scientific">Clostridium magnum DSM 2767</name>
    <dbReference type="NCBI Taxonomy" id="1121326"/>
    <lineage>
        <taxon>Bacteria</taxon>
        <taxon>Bacillati</taxon>
        <taxon>Bacillota</taxon>
        <taxon>Clostridia</taxon>
        <taxon>Eubacteriales</taxon>
        <taxon>Clostridiaceae</taxon>
        <taxon>Clostridium</taxon>
    </lineage>
</organism>
<reference evidence="2 3" key="1">
    <citation type="submission" date="2016-04" db="EMBL/GenBank/DDBJ databases">
        <title>Genome sequence of Clostridium magnum DSM 2767.</title>
        <authorList>
            <person name="Poehlein A."/>
            <person name="Uhlig R."/>
            <person name="Fischer R."/>
            <person name="Bahl H."/>
            <person name="Daniel R."/>
        </authorList>
    </citation>
    <scope>NUCLEOTIDE SEQUENCE [LARGE SCALE GENOMIC DNA]</scope>
    <source>
        <strain evidence="2 3">DSM 2767</strain>
    </source>
</reference>
<evidence type="ECO:0000313" key="2">
    <source>
        <dbReference type="EMBL" id="KZL93521.1"/>
    </source>
</evidence>
<evidence type="ECO:0000259" key="1">
    <source>
        <dbReference type="PROSITE" id="PS50943"/>
    </source>
</evidence>
<dbReference type="PROSITE" id="PS50943">
    <property type="entry name" value="HTH_CROC1"/>
    <property type="match status" value="1"/>
</dbReference>
<accession>A0A168E0L3</accession>
<dbReference type="Proteomes" id="UP000076603">
    <property type="component" value="Unassembled WGS sequence"/>
</dbReference>
<dbReference type="RefSeq" id="WP_066617647.1">
    <property type="nucleotide sequence ID" value="NZ_FQXL01000024.1"/>
</dbReference>
<dbReference type="Pfam" id="PF13443">
    <property type="entry name" value="HTH_26"/>
    <property type="match status" value="1"/>
</dbReference>
<dbReference type="EMBL" id="LWAE01000001">
    <property type="protein sequence ID" value="KZL93521.1"/>
    <property type="molecule type" value="Genomic_DNA"/>
</dbReference>
<dbReference type="OrthoDB" id="2736659at2"/>